<feature type="transmembrane region" description="Helical" evidence="1">
    <location>
        <begin position="84"/>
        <end position="101"/>
    </location>
</feature>
<accession>A0ABS5EDK0</accession>
<name>A0ABS5EDK0_9PROT</name>
<keyword evidence="1" id="KW-1133">Transmembrane helix</keyword>
<evidence type="ECO:0000313" key="3">
    <source>
        <dbReference type="Proteomes" id="UP000698752"/>
    </source>
</evidence>
<keyword evidence="3" id="KW-1185">Reference proteome</keyword>
<dbReference type="Proteomes" id="UP000698752">
    <property type="component" value="Unassembled WGS sequence"/>
</dbReference>
<proteinExistence type="predicted"/>
<evidence type="ECO:0000256" key="1">
    <source>
        <dbReference type="SAM" id="Phobius"/>
    </source>
</evidence>
<feature type="transmembrane region" description="Helical" evidence="1">
    <location>
        <begin position="61"/>
        <end position="78"/>
    </location>
</feature>
<keyword evidence="1" id="KW-0472">Membrane</keyword>
<comment type="caution">
    <text evidence="2">The sequence shown here is derived from an EMBL/GenBank/DDBJ whole genome shotgun (WGS) entry which is preliminary data.</text>
</comment>
<evidence type="ECO:0000313" key="2">
    <source>
        <dbReference type="EMBL" id="MBR0649095.1"/>
    </source>
</evidence>
<organism evidence="2 3">
    <name type="scientific">Neoroseomonas terrae</name>
    <dbReference type="NCBI Taxonomy" id="424799"/>
    <lineage>
        <taxon>Bacteria</taxon>
        <taxon>Pseudomonadati</taxon>
        <taxon>Pseudomonadota</taxon>
        <taxon>Alphaproteobacteria</taxon>
        <taxon>Acetobacterales</taxon>
        <taxon>Acetobacteraceae</taxon>
        <taxon>Neoroseomonas</taxon>
    </lineage>
</organism>
<protein>
    <submittedName>
        <fullName evidence="2">AzlD domain-containing protein</fullName>
    </submittedName>
</protein>
<dbReference type="RefSeq" id="WP_211866790.1">
    <property type="nucleotide sequence ID" value="NZ_JAAEDI010000005.1"/>
</dbReference>
<sequence length="102" mass="10457">MPPADLALLGLSGAAPDRRLAGRRPVPDHPAIAWATAVAQTTLAAFVARAIVALAGTLAEVPLAARLVGLVVGVMICLTDRRRLLPGLMAGLAAMLVVRSVM</sequence>
<reference evidence="3" key="1">
    <citation type="journal article" date="2021" name="Syst. Appl. Microbiol.">
        <title>Roseomonas hellenica sp. nov., isolated from roots of wild-growing Alkanna tinctoria.</title>
        <authorList>
            <person name="Rat A."/>
            <person name="Naranjo H.D."/>
            <person name="Lebbe L."/>
            <person name="Cnockaert M."/>
            <person name="Krigas N."/>
            <person name="Grigoriadou K."/>
            <person name="Maloupa E."/>
            <person name="Willems A."/>
        </authorList>
    </citation>
    <scope>NUCLEOTIDE SEQUENCE [LARGE SCALE GENOMIC DNA]</scope>
    <source>
        <strain evidence="3">LMG 31159</strain>
    </source>
</reference>
<keyword evidence="1" id="KW-0812">Transmembrane</keyword>
<dbReference type="EMBL" id="JAAEDI010000005">
    <property type="protein sequence ID" value="MBR0649095.1"/>
    <property type="molecule type" value="Genomic_DNA"/>
</dbReference>
<gene>
    <name evidence="2" type="ORF">GXW78_05430</name>
</gene>